<evidence type="ECO:0000256" key="3">
    <source>
        <dbReference type="ARBA" id="ARBA00022559"/>
    </source>
</evidence>
<dbReference type="EMBL" id="JAHLQT010006858">
    <property type="protein sequence ID" value="KAG7174813.1"/>
    <property type="molecule type" value="Genomic_DNA"/>
</dbReference>
<evidence type="ECO:0000256" key="5">
    <source>
        <dbReference type="ARBA" id="ARBA00023157"/>
    </source>
</evidence>
<comment type="caution">
    <text evidence="9">The sequence shown here is derived from an EMBL/GenBank/DDBJ whole genome shotgun (WGS) entry which is preliminary data.</text>
</comment>
<feature type="domain" description="Clip" evidence="8">
    <location>
        <begin position="93"/>
        <end position="136"/>
    </location>
</feature>
<keyword evidence="5" id="KW-1015">Disulfide bond</keyword>
<dbReference type="PROSITE" id="PS50292">
    <property type="entry name" value="PEROXIDASE_3"/>
    <property type="match status" value="1"/>
</dbReference>
<dbReference type="FunFam" id="1.10.640.10:FF:000003">
    <property type="entry name" value="chorion peroxidase"/>
    <property type="match status" value="1"/>
</dbReference>
<dbReference type="GO" id="GO:0004601">
    <property type="term" value="F:peroxidase activity"/>
    <property type="evidence" value="ECO:0007669"/>
    <property type="project" value="UniProtKB-KW"/>
</dbReference>
<keyword evidence="6" id="KW-0325">Glycoprotein</keyword>
<proteinExistence type="predicted"/>
<keyword evidence="7" id="KW-0408">Iron</keyword>
<dbReference type="PRINTS" id="PR00457">
    <property type="entry name" value="ANPEROXIDASE"/>
</dbReference>
<dbReference type="GO" id="GO:0005576">
    <property type="term" value="C:extracellular region"/>
    <property type="evidence" value="ECO:0007669"/>
    <property type="project" value="UniProtKB-SubCell"/>
</dbReference>
<feature type="binding site" description="axial binding residue" evidence="7">
    <location>
        <position position="551"/>
    </location>
    <ligand>
        <name>heme b</name>
        <dbReference type="ChEBI" id="CHEBI:60344"/>
    </ligand>
    <ligandPart>
        <name>Fe</name>
        <dbReference type="ChEBI" id="CHEBI:18248"/>
    </ligandPart>
</feature>
<keyword evidence="4" id="KW-0732">Signal</keyword>
<evidence type="ECO:0000256" key="7">
    <source>
        <dbReference type="PIRSR" id="PIRSR619791-2"/>
    </source>
</evidence>
<dbReference type="GO" id="GO:0020037">
    <property type="term" value="F:heme binding"/>
    <property type="evidence" value="ECO:0007669"/>
    <property type="project" value="InterPro"/>
</dbReference>
<dbReference type="InterPro" id="IPR022700">
    <property type="entry name" value="CLIP"/>
</dbReference>
<dbReference type="InterPro" id="IPR037120">
    <property type="entry name" value="Haem_peroxidase_sf_animal"/>
</dbReference>
<organism evidence="9 10">
    <name type="scientific">Homarus americanus</name>
    <name type="common">American lobster</name>
    <dbReference type="NCBI Taxonomy" id="6706"/>
    <lineage>
        <taxon>Eukaryota</taxon>
        <taxon>Metazoa</taxon>
        <taxon>Ecdysozoa</taxon>
        <taxon>Arthropoda</taxon>
        <taxon>Crustacea</taxon>
        <taxon>Multicrustacea</taxon>
        <taxon>Malacostraca</taxon>
        <taxon>Eumalacostraca</taxon>
        <taxon>Eucarida</taxon>
        <taxon>Decapoda</taxon>
        <taxon>Pleocyemata</taxon>
        <taxon>Astacidea</taxon>
        <taxon>Nephropoidea</taxon>
        <taxon>Nephropidae</taxon>
        <taxon>Homarus</taxon>
    </lineage>
</organism>
<comment type="subcellular location">
    <subcellularLocation>
        <location evidence="1">Secreted</location>
    </subcellularLocation>
</comment>
<evidence type="ECO:0000313" key="10">
    <source>
        <dbReference type="Proteomes" id="UP000747542"/>
    </source>
</evidence>
<evidence type="ECO:0000259" key="8">
    <source>
        <dbReference type="SMART" id="SM00680"/>
    </source>
</evidence>
<name>A0A8J5TLH2_HOMAM</name>
<keyword evidence="2" id="KW-0964">Secreted</keyword>
<dbReference type="GO" id="GO:0006979">
    <property type="term" value="P:response to oxidative stress"/>
    <property type="evidence" value="ECO:0007669"/>
    <property type="project" value="InterPro"/>
</dbReference>
<dbReference type="AlphaFoldDB" id="A0A8J5TLH2"/>
<dbReference type="Gene3D" id="1.10.640.10">
    <property type="entry name" value="Haem peroxidase domain superfamily, animal type"/>
    <property type="match status" value="1"/>
</dbReference>
<keyword evidence="3 9" id="KW-0575">Peroxidase</keyword>
<keyword evidence="7" id="KW-0349">Heme</keyword>
<gene>
    <name evidence="9" type="primary">Pxt-L9</name>
    <name evidence="9" type="ORF">Hamer_G021915</name>
</gene>
<dbReference type="PANTHER" id="PTHR11475:SF4">
    <property type="entry name" value="CHORION PEROXIDASE"/>
    <property type="match status" value="1"/>
</dbReference>
<evidence type="ECO:0000256" key="1">
    <source>
        <dbReference type="ARBA" id="ARBA00004613"/>
    </source>
</evidence>
<keyword evidence="7" id="KW-0479">Metal-binding</keyword>
<protein>
    <submittedName>
        <fullName evidence="9">Chorion peroxidase-like 9</fullName>
    </submittedName>
</protein>
<reference evidence="9" key="1">
    <citation type="journal article" date="2021" name="Sci. Adv.">
        <title>The American lobster genome reveals insights on longevity, neural, and immune adaptations.</title>
        <authorList>
            <person name="Polinski J.M."/>
            <person name="Zimin A.V."/>
            <person name="Clark K.F."/>
            <person name="Kohn A.B."/>
            <person name="Sadowski N."/>
            <person name="Timp W."/>
            <person name="Ptitsyn A."/>
            <person name="Khanna P."/>
            <person name="Romanova D.Y."/>
            <person name="Williams P."/>
            <person name="Greenwood S.J."/>
            <person name="Moroz L.L."/>
            <person name="Walt D.R."/>
            <person name="Bodnar A.G."/>
        </authorList>
    </citation>
    <scope>NUCLEOTIDE SEQUENCE</scope>
    <source>
        <strain evidence="9">GMGI-L3</strain>
    </source>
</reference>
<dbReference type="GO" id="GO:0046872">
    <property type="term" value="F:metal ion binding"/>
    <property type="evidence" value="ECO:0007669"/>
    <property type="project" value="UniProtKB-KW"/>
</dbReference>
<evidence type="ECO:0000313" key="9">
    <source>
        <dbReference type="EMBL" id="KAG7174813.1"/>
    </source>
</evidence>
<dbReference type="InterPro" id="IPR010255">
    <property type="entry name" value="Haem_peroxidase_sf"/>
</dbReference>
<accession>A0A8J5TLH2</accession>
<dbReference type="SMART" id="SM00680">
    <property type="entry name" value="CLIP"/>
    <property type="match status" value="1"/>
</dbReference>
<evidence type="ECO:0000256" key="4">
    <source>
        <dbReference type="ARBA" id="ARBA00022729"/>
    </source>
</evidence>
<dbReference type="SUPFAM" id="SSF48113">
    <property type="entry name" value="Heme-dependent peroxidases"/>
    <property type="match status" value="1"/>
</dbReference>
<keyword evidence="3 9" id="KW-0560">Oxidoreductase</keyword>
<dbReference type="Proteomes" id="UP000747542">
    <property type="component" value="Unassembled WGS sequence"/>
</dbReference>
<evidence type="ECO:0000256" key="6">
    <source>
        <dbReference type="ARBA" id="ARBA00023180"/>
    </source>
</evidence>
<dbReference type="CDD" id="cd09823">
    <property type="entry name" value="peroxinectin_like"/>
    <property type="match status" value="1"/>
</dbReference>
<evidence type="ECO:0000256" key="2">
    <source>
        <dbReference type="ARBA" id="ARBA00022525"/>
    </source>
</evidence>
<sequence>MVAVVLKMMRGTLLTVGIVTGVLITLVGGQINFPDHDSVATSFAQAGAVSNQEAGFATAQAGTIFNHGGVGSAAAQAAPTFAQANTGGLGILCTTYEGKQGSCRLLVQCATFFAEIAELSRSPCAISTNQQGVCCPTTKQPITDVGGLISKLPQQRPIEFPSLELPQLNEACLKNQVVAEKGSPVYFHAQLFQTTENIINKAKDAAKNVAASINLFGIQNTVIENTCPKDPLCPKTKYRALDGVCNNRLHKDWGRAGTAFQRILAPDYDDGVDSPRLLSKATGKSLPSPRSISSRVIVDRDSLYDNFTILIMQWGQFLDHDITHTPITKGKNMSDITCCKSGQRRQPRELHPDCIPIEIPLEDNFYNQFGQRCMEFVRSMPAMRPKCNFGPREQMNQITSFIDASNVYGSNEDESKELQTFNNGLLKVNSVGHSLLPPNPTECQNSVGQEYCFKAVVHTIWMRQHNKLAQELKKINPGWNDEIIYQEARRIVAAQIQHITYNEYLPIVLGRQFMETFGLVPQKQGYAPGYREDIDPSINNAFATAAFRYGHTLISGNMEGYSKFGTIDRKLRLSENQFSPFILYKPGGMDSLLRGLSIQPSQKFDHFFSKELTNHLFAGKNAFGMDLVALNIQRGRDHGLPDYNQWREICGLKHANDFSDLSDVMDANVITQLQQLYHHVNDIDIFIGGIAERPRAGSLLGHTFLCIVGDQFARLRLGDRFYYENGGLASSFSEAQLEQIRKTSLARIMCDNSDNLEMMQPLVFVQAQLINKRALCKVGNLIPKISLLPWKNEPVWA</sequence>
<keyword evidence="10" id="KW-1185">Reference proteome</keyword>
<dbReference type="PANTHER" id="PTHR11475">
    <property type="entry name" value="OXIDASE/PEROXIDASE"/>
    <property type="match status" value="1"/>
</dbReference>
<dbReference type="InterPro" id="IPR019791">
    <property type="entry name" value="Haem_peroxidase_animal"/>
</dbReference>
<dbReference type="Pfam" id="PF03098">
    <property type="entry name" value="An_peroxidase"/>
    <property type="match status" value="1"/>
</dbReference>